<gene>
    <name evidence="1" type="ORF">P5F74_11660</name>
</gene>
<accession>A0ABU6NKP6</accession>
<name>A0ABU6NKP6_9BACI</name>
<dbReference type="RefSeq" id="WP_328237553.1">
    <property type="nucleotide sequence ID" value="NZ_JAROAS010000022.1"/>
</dbReference>
<evidence type="ECO:0000313" key="2">
    <source>
        <dbReference type="Proteomes" id="UP001341820"/>
    </source>
</evidence>
<dbReference type="EMBL" id="JAROAS010000022">
    <property type="protein sequence ID" value="MED4128793.1"/>
    <property type="molecule type" value="Genomic_DNA"/>
</dbReference>
<reference evidence="1 2" key="1">
    <citation type="submission" date="2023-03" db="EMBL/GenBank/DDBJ databases">
        <title>Bacillus Genome Sequencing.</title>
        <authorList>
            <person name="Dunlap C."/>
        </authorList>
    </citation>
    <scope>NUCLEOTIDE SEQUENCE [LARGE SCALE GENOMIC DNA]</scope>
    <source>
        <strain evidence="1 2">B-4107</strain>
    </source>
</reference>
<sequence>MNKESRCPFDEALSISLEALDEDQLWQEILIVQRKKDEQPINKKRQ</sequence>
<protein>
    <submittedName>
        <fullName evidence="1">Uncharacterized protein</fullName>
    </submittedName>
</protein>
<comment type="caution">
    <text evidence="1">The sequence shown here is derived from an EMBL/GenBank/DDBJ whole genome shotgun (WGS) entry which is preliminary data.</text>
</comment>
<organism evidence="1 2">
    <name type="scientific">Shouchella miscanthi</name>
    <dbReference type="NCBI Taxonomy" id="2598861"/>
    <lineage>
        <taxon>Bacteria</taxon>
        <taxon>Bacillati</taxon>
        <taxon>Bacillota</taxon>
        <taxon>Bacilli</taxon>
        <taxon>Bacillales</taxon>
        <taxon>Bacillaceae</taxon>
        <taxon>Shouchella</taxon>
    </lineage>
</organism>
<dbReference type="Proteomes" id="UP001341820">
    <property type="component" value="Unassembled WGS sequence"/>
</dbReference>
<proteinExistence type="predicted"/>
<keyword evidence="2" id="KW-1185">Reference proteome</keyword>
<evidence type="ECO:0000313" key="1">
    <source>
        <dbReference type="EMBL" id="MED4128793.1"/>
    </source>
</evidence>